<keyword evidence="1" id="KW-0547">Nucleotide-binding</keyword>
<name>A0A2J6WQE9_9BACT</name>
<dbReference type="InterPro" id="IPR027417">
    <property type="entry name" value="P-loop_NTPase"/>
</dbReference>
<comment type="caution">
    <text evidence="5">The sequence shown here is derived from an EMBL/GenBank/DDBJ whole genome shotgun (WGS) entry which is preliminary data.</text>
</comment>
<keyword evidence="2" id="KW-0067">ATP-binding</keyword>
<dbReference type="InterPro" id="IPR003593">
    <property type="entry name" value="AAA+_ATPase"/>
</dbReference>
<dbReference type="PANTHER" id="PTHR42855">
    <property type="entry name" value="ABC TRANSPORTER ATP-BINDING SUBUNIT"/>
    <property type="match status" value="1"/>
</dbReference>
<evidence type="ECO:0000259" key="4">
    <source>
        <dbReference type="PROSITE" id="PS50893"/>
    </source>
</evidence>
<feature type="domain" description="ABC transporter" evidence="4">
    <location>
        <begin position="312"/>
        <end position="525"/>
    </location>
</feature>
<dbReference type="FunFam" id="3.40.50.300:FF:000011">
    <property type="entry name" value="Putative ABC transporter ATP-binding component"/>
    <property type="match status" value="1"/>
</dbReference>
<dbReference type="PANTHER" id="PTHR42855:SF2">
    <property type="entry name" value="DRUG RESISTANCE ABC TRANSPORTER,ATP-BINDING PROTEIN"/>
    <property type="match status" value="1"/>
</dbReference>
<keyword evidence="3" id="KW-0175">Coiled coil</keyword>
<dbReference type="PROSITE" id="PS50893">
    <property type="entry name" value="ABC_TRANSPORTER_2"/>
    <property type="match status" value="2"/>
</dbReference>
<dbReference type="InterPro" id="IPR032781">
    <property type="entry name" value="ABC_tran_Xtn"/>
</dbReference>
<feature type="coiled-coil region" evidence="3">
    <location>
        <begin position="539"/>
        <end position="597"/>
    </location>
</feature>
<protein>
    <recommendedName>
        <fullName evidence="4">ABC transporter domain-containing protein</fullName>
    </recommendedName>
</protein>
<dbReference type="EMBL" id="PNIN01000020">
    <property type="protein sequence ID" value="PMP72602.1"/>
    <property type="molecule type" value="Genomic_DNA"/>
</dbReference>
<dbReference type="Pfam" id="PF00005">
    <property type="entry name" value="ABC_tran"/>
    <property type="match status" value="2"/>
</dbReference>
<proteinExistence type="predicted"/>
<dbReference type="InterPro" id="IPR003439">
    <property type="entry name" value="ABC_transporter-like_ATP-bd"/>
</dbReference>
<evidence type="ECO:0000313" key="5">
    <source>
        <dbReference type="EMBL" id="PMP72602.1"/>
    </source>
</evidence>
<evidence type="ECO:0000313" key="6">
    <source>
        <dbReference type="Proteomes" id="UP000242881"/>
    </source>
</evidence>
<dbReference type="SUPFAM" id="SSF52540">
    <property type="entry name" value="P-loop containing nucleoside triphosphate hydrolases"/>
    <property type="match status" value="2"/>
</dbReference>
<dbReference type="Proteomes" id="UP000242881">
    <property type="component" value="Unassembled WGS sequence"/>
</dbReference>
<evidence type="ECO:0000256" key="1">
    <source>
        <dbReference type="ARBA" id="ARBA00022741"/>
    </source>
</evidence>
<dbReference type="Pfam" id="PF12848">
    <property type="entry name" value="ABC_tran_Xtn"/>
    <property type="match status" value="1"/>
</dbReference>
<evidence type="ECO:0000256" key="2">
    <source>
        <dbReference type="ARBA" id="ARBA00022840"/>
    </source>
</evidence>
<reference evidence="5 6" key="1">
    <citation type="submission" date="2018-01" db="EMBL/GenBank/DDBJ databases">
        <title>Metagenomic assembled genomes from two thermal pools in the Uzon Caldera, Kamchatka, Russia.</title>
        <authorList>
            <person name="Wilkins L."/>
            <person name="Ettinger C."/>
        </authorList>
    </citation>
    <scope>NUCLEOTIDE SEQUENCE [LARGE SCALE GENOMIC DNA]</scope>
    <source>
        <strain evidence="5">ZAV-05</strain>
    </source>
</reference>
<sequence>MSVVSVFSVSKSYGERVIFKDLTFSIMKGKKVALFGYNGSGKTTLFKIIAGIEEKDSGQIVISNDAKIGYLEQILVEDATIFDFMLRSNKRILELEEKIESCLEAEKIHRYYEEFESIGGNSFRSEIRELLKAFEFYENVWDKNINLLSGGELERLKLARLLVSDSNLLLLDEPTNYLDILMIDWLENFLKKSNKTVIFITHDRRLLENVAEEILYLNNKKIDHFRMKFNNFIKIYKEDEERLKVRKNNLEEEKQKLWDFVDRYRAGIKSKQVSARLKMIEKIEEELRDLTFDDRNIDFYFKKRKEEDFEVITFENLVLGYENNILNKPFSVKIYKGERVAIVGRNGSGKSSLLKAVVGDKRGIIKGKIEIGKRVEMGYFEQILKTDSDKTVLEELLDMDIGITLQEIYNLLPKFGFSYEDIEKKVSFLSGGELAKINLMKLYFLKPNLLILDEPTNHLDYETVEVLKNALLRYDGTIIMVSHDRYFMDGLIDKFVFFNDGIVTPEDKIPVIKEVESDTTIKRTTSVKNKNRKVDKYKINRINAEILELENLLNSLYLERENSLTDWKKLAECNEKIEELELKLLNKYDELEKLTQEDI</sequence>
<dbReference type="GO" id="GO:0016887">
    <property type="term" value="F:ATP hydrolysis activity"/>
    <property type="evidence" value="ECO:0007669"/>
    <property type="project" value="InterPro"/>
</dbReference>
<dbReference type="InterPro" id="IPR051309">
    <property type="entry name" value="ABCF_ATPase"/>
</dbReference>
<dbReference type="CDD" id="cd03221">
    <property type="entry name" value="ABCF_EF-3"/>
    <property type="match status" value="2"/>
</dbReference>
<evidence type="ECO:0000256" key="3">
    <source>
        <dbReference type="SAM" id="Coils"/>
    </source>
</evidence>
<organism evidence="5 6">
    <name type="scientific">Calditerrivibrio nitroreducens</name>
    <dbReference type="NCBI Taxonomy" id="477976"/>
    <lineage>
        <taxon>Bacteria</taxon>
        <taxon>Pseudomonadati</taxon>
        <taxon>Deferribacterota</taxon>
        <taxon>Deferribacteres</taxon>
        <taxon>Deferribacterales</taxon>
        <taxon>Calditerrivibrionaceae</taxon>
    </lineage>
</organism>
<dbReference type="AlphaFoldDB" id="A0A2J6WQE9"/>
<dbReference type="GO" id="GO:0005524">
    <property type="term" value="F:ATP binding"/>
    <property type="evidence" value="ECO:0007669"/>
    <property type="project" value="UniProtKB-KW"/>
</dbReference>
<gene>
    <name evidence="5" type="ORF">C0187_01400</name>
</gene>
<dbReference type="Gene3D" id="3.40.50.300">
    <property type="entry name" value="P-loop containing nucleotide triphosphate hydrolases"/>
    <property type="match status" value="2"/>
</dbReference>
<accession>A0A2J6WQE9</accession>
<feature type="domain" description="ABC transporter" evidence="4">
    <location>
        <begin position="4"/>
        <end position="244"/>
    </location>
</feature>
<dbReference type="SMART" id="SM00382">
    <property type="entry name" value="AAA"/>
    <property type="match status" value="2"/>
</dbReference>